<keyword evidence="4" id="KW-0378">Hydrolase</keyword>
<comment type="caution">
    <text evidence="7">The sequence shown here is derived from an EMBL/GenBank/DDBJ whole genome shotgun (WGS) entry which is preliminary data.</text>
</comment>
<gene>
    <name evidence="7" type="ORF">BFJ65_g8113</name>
</gene>
<feature type="domain" description="Tryptophan synthase beta chain-like PALP" evidence="6">
    <location>
        <begin position="20"/>
        <end position="304"/>
    </location>
</feature>
<proteinExistence type="inferred from homology"/>
<sequence length="577" mass="63234">MTVVTLPEPFASIPRENFLFGASPLQPLPRISAALGGKVNVYAKREDCNSGLAYGGNKVRKLEYLAAEAQAQGCDTLVSIGGVQSNHTRAVTAVATKLGLKAATVQEHWVDWEDPGYEKVGNIQLSRLMGGDVRLDPSTFGIEHKTTLAKLTDELKSNGRKPYYIPAGASDHPLGGLGFARWAFEVEAQEKELGIFFDTIIVCAVTGSTFAGMIAGFKLAQKKGSPARKIIGIDASGKVQQTFDQVLRIAKNTAAKIGLSEDDITADDVILDPNYNAKIYGIPDETTIEAMKFGAATEAFITDPVYEVNSQKIRRMGDSRDTKAAVLSALTDFFSISPKSPKDARNHLLETSYVIESTPDTIEQTTLGELFLSDTKQKGHLEWAIDEPQELFIHEKLAAAWTGWSICADDGTIISHKKGILGLAYTDGRWKISGLASTERSLETPDPDDESTLTQEIMKPINALLDDFSRPDWDVLKQWFLPNAGVTLYRPPAEPAPMTMEQSIVRLQGMIRSGITIQERLHDIQVRKHGDIALVWAPFVVEINGVPKHDGVNAFTLLRREGRWVFSGCQDYGVALQ</sequence>
<dbReference type="Pfam" id="PF00291">
    <property type="entry name" value="PALP"/>
    <property type="match status" value="1"/>
</dbReference>
<dbReference type="EMBL" id="MRCU01000005">
    <property type="protein sequence ID" value="RKK17788.1"/>
    <property type="molecule type" value="Genomic_DNA"/>
</dbReference>
<evidence type="ECO:0000313" key="7">
    <source>
        <dbReference type="EMBL" id="RKK17788.1"/>
    </source>
</evidence>
<reference evidence="7 8" key="1">
    <citation type="journal article" date="2018" name="Sci. Rep.">
        <title>Characterisation of pathogen-specific regions and novel effector candidates in Fusarium oxysporum f. sp. cepae.</title>
        <authorList>
            <person name="Armitage A.D."/>
            <person name="Taylor A."/>
            <person name="Sobczyk M.K."/>
            <person name="Baxter L."/>
            <person name="Greenfield B.P."/>
            <person name="Bates H.J."/>
            <person name="Wilson F."/>
            <person name="Jackson A.C."/>
            <person name="Ott S."/>
            <person name="Harrison R.J."/>
            <person name="Clarkson J.P."/>
        </authorList>
    </citation>
    <scope>NUCLEOTIDE SEQUENCE [LARGE SCALE GENOMIC DNA]</scope>
    <source>
        <strain evidence="7 8">FoC_Fus2</strain>
    </source>
</reference>
<dbReference type="Gene3D" id="3.10.450.50">
    <property type="match status" value="1"/>
</dbReference>
<dbReference type="PANTHER" id="PTHR43780">
    <property type="entry name" value="1-AMINOCYCLOPROPANE-1-CARBOXYLATE DEAMINASE-RELATED"/>
    <property type="match status" value="1"/>
</dbReference>
<dbReference type="Proteomes" id="UP000270866">
    <property type="component" value="Unassembled WGS sequence"/>
</dbReference>
<dbReference type="SUPFAM" id="SSF53686">
    <property type="entry name" value="Tryptophan synthase beta subunit-like PLP-dependent enzymes"/>
    <property type="match status" value="1"/>
</dbReference>
<evidence type="ECO:0000259" key="6">
    <source>
        <dbReference type="Pfam" id="PF00291"/>
    </source>
</evidence>
<evidence type="ECO:0000256" key="4">
    <source>
        <dbReference type="ARBA" id="ARBA00022801"/>
    </source>
</evidence>
<comment type="cofactor">
    <cofactor evidence="2">
        <name>pyridoxal 5'-phosphate</name>
        <dbReference type="ChEBI" id="CHEBI:597326"/>
    </cofactor>
</comment>
<dbReference type="GO" id="GO:0009310">
    <property type="term" value="P:amine catabolic process"/>
    <property type="evidence" value="ECO:0007669"/>
    <property type="project" value="InterPro"/>
</dbReference>
<evidence type="ECO:0000256" key="5">
    <source>
        <dbReference type="ARBA" id="ARBA00022898"/>
    </source>
</evidence>
<name>A0A3L6NIB0_FUSOX</name>
<evidence type="ECO:0000256" key="1">
    <source>
        <dbReference type="ARBA" id="ARBA00001132"/>
    </source>
</evidence>
<dbReference type="GO" id="GO:0019148">
    <property type="term" value="F:D-cysteine desulfhydrase activity"/>
    <property type="evidence" value="ECO:0007669"/>
    <property type="project" value="TreeGrafter"/>
</dbReference>
<dbReference type="PANTHER" id="PTHR43780:SF2">
    <property type="entry name" value="1-AMINOCYCLOPROPANE-1-CARBOXYLATE DEAMINASE-RELATED"/>
    <property type="match status" value="1"/>
</dbReference>
<dbReference type="GO" id="GO:0008660">
    <property type="term" value="F:1-aminocyclopropane-1-carboxylate deaminase activity"/>
    <property type="evidence" value="ECO:0007669"/>
    <property type="project" value="UniProtKB-EC"/>
</dbReference>
<evidence type="ECO:0000256" key="2">
    <source>
        <dbReference type="ARBA" id="ARBA00001933"/>
    </source>
</evidence>
<accession>A0A3L6NIB0</accession>
<dbReference type="CDD" id="cd06449">
    <property type="entry name" value="ACCD"/>
    <property type="match status" value="1"/>
</dbReference>
<keyword evidence="5" id="KW-0663">Pyridoxal phosphate</keyword>
<dbReference type="InterPro" id="IPR001926">
    <property type="entry name" value="TrpB-like_PALP"/>
</dbReference>
<dbReference type="Gene3D" id="3.40.50.1100">
    <property type="match status" value="2"/>
</dbReference>
<dbReference type="InterPro" id="IPR005965">
    <property type="entry name" value="ACP_carboxylate_deaminase"/>
</dbReference>
<dbReference type="GO" id="GO:0030170">
    <property type="term" value="F:pyridoxal phosphate binding"/>
    <property type="evidence" value="ECO:0007669"/>
    <property type="project" value="InterPro"/>
</dbReference>
<comment type="similarity">
    <text evidence="3">Belongs to the ACC deaminase/D-cysteine desulfhydrase family.</text>
</comment>
<evidence type="ECO:0000313" key="8">
    <source>
        <dbReference type="Proteomes" id="UP000270866"/>
    </source>
</evidence>
<dbReference type="NCBIfam" id="TIGR01274">
    <property type="entry name" value="ACC_deam"/>
    <property type="match status" value="1"/>
</dbReference>
<dbReference type="AlphaFoldDB" id="A0A3L6NIB0"/>
<protein>
    <submittedName>
        <fullName evidence="7">Putative 1-aminocyclopropane-1-carboxylate deaminase</fullName>
    </submittedName>
</protein>
<organism evidence="7 8">
    <name type="scientific">Fusarium oxysporum f. sp. cepae</name>
    <dbReference type="NCBI Taxonomy" id="396571"/>
    <lineage>
        <taxon>Eukaryota</taxon>
        <taxon>Fungi</taxon>
        <taxon>Dikarya</taxon>
        <taxon>Ascomycota</taxon>
        <taxon>Pezizomycotina</taxon>
        <taxon>Sordariomycetes</taxon>
        <taxon>Hypocreomycetidae</taxon>
        <taxon>Hypocreales</taxon>
        <taxon>Nectriaceae</taxon>
        <taxon>Fusarium</taxon>
        <taxon>Fusarium oxysporum species complex</taxon>
    </lineage>
</organism>
<evidence type="ECO:0000256" key="3">
    <source>
        <dbReference type="ARBA" id="ARBA00008639"/>
    </source>
</evidence>
<dbReference type="InterPro" id="IPR032710">
    <property type="entry name" value="NTF2-like_dom_sf"/>
</dbReference>
<dbReference type="InterPro" id="IPR027278">
    <property type="entry name" value="ACCD_DCysDesulf"/>
</dbReference>
<dbReference type="InterPro" id="IPR036052">
    <property type="entry name" value="TrpB-like_PALP_sf"/>
</dbReference>
<dbReference type="SUPFAM" id="SSF54427">
    <property type="entry name" value="NTF2-like"/>
    <property type="match status" value="1"/>
</dbReference>
<comment type="catalytic activity">
    <reaction evidence="1">
        <text>1-aminocyclopropane-1-carboxylate + H2O = 2-oxobutanoate + NH4(+)</text>
        <dbReference type="Rhea" id="RHEA:16933"/>
        <dbReference type="ChEBI" id="CHEBI:15377"/>
        <dbReference type="ChEBI" id="CHEBI:16763"/>
        <dbReference type="ChEBI" id="CHEBI:28938"/>
        <dbReference type="ChEBI" id="CHEBI:58360"/>
        <dbReference type="EC" id="3.5.99.7"/>
    </reaction>
</comment>